<reference evidence="1" key="1">
    <citation type="submission" date="2018-02" db="EMBL/GenBank/DDBJ databases">
        <title>Rhizophora mucronata_Transcriptome.</title>
        <authorList>
            <person name="Meera S.P."/>
            <person name="Sreeshan A."/>
            <person name="Augustine A."/>
        </authorList>
    </citation>
    <scope>NUCLEOTIDE SEQUENCE</scope>
    <source>
        <tissue evidence="1">Leaf</tissue>
    </source>
</reference>
<organism evidence="1">
    <name type="scientific">Rhizophora mucronata</name>
    <name type="common">Asiatic mangrove</name>
    <dbReference type="NCBI Taxonomy" id="61149"/>
    <lineage>
        <taxon>Eukaryota</taxon>
        <taxon>Viridiplantae</taxon>
        <taxon>Streptophyta</taxon>
        <taxon>Embryophyta</taxon>
        <taxon>Tracheophyta</taxon>
        <taxon>Spermatophyta</taxon>
        <taxon>Magnoliopsida</taxon>
        <taxon>eudicotyledons</taxon>
        <taxon>Gunneridae</taxon>
        <taxon>Pentapetalae</taxon>
        <taxon>rosids</taxon>
        <taxon>fabids</taxon>
        <taxon>Malpighiales</taxon>
        <taxon>Rhizophoraceae</taxon>
        <taxon>Rhizophora</taxon>
    </lineage>
</organism>
<evidence type="ECO:0000313" key="1">
    <source>
        <dbReference type="EMBL" id="MBX45788.1"/>
    </source>
</evidence>
<proteinExistence type="predicted"/>
<dbReference type="EMBL" id="GGEC01065304">
    <property type="protein sequence ID" value="MBX45788.1"/>
    <property type="molecule type" value="Transcribed_RNA"/>
</dbReference>
<sequence>MKQYRPHLSLSFLGSDKDEKIQIKCFNNAKQRLM</sequence>
<accession>A0A2P2NTD8</accession>
<dbReference type="AlphaFoldDB" id="A0A2P2NTD8"/>
<protein>
    <submittedName>
        <fullName evidence="1">Uncharacterized protein</fullName>
    </submittedName>
</protein>
<name>A0A2P2NTD8_RHIMU</name>